<dbReference type="PANTHER" id="PTHR30055">
    <property type="entry name" value="HTH-TYPE TRANSCRIPTIONAL REGULATOR RUTR"/>
    <property type="match status" value="1"/>
</dbReference>
<dbReference type="Gene3D" id="1.10.357.10">
    <property type="entry name" value="Tetracycline Repressor, domain 2"/>
    <property type="match status" value="1"/>
</dbReference>
<evidence type="ECO:0000256" key="3">
    <source>
        <dbReference type="ARBA" id="ARBA00023163"/>
    </source>
</evidence>
<keyword evidence="2 4" id="KW-0238">DNA-binding</keyword>
<dbReference type="Proteomes" id="UP000649955">
    <property type="component" value="Unassembled WGS sequence"/>
</dbReference>
<dbReference type="InterPro" id="IPR050109">
    <property type="entry name" value="HTH-type_TetR-like_transc_reg"/>
</dbReference>
<feature type="DNA-binding region" description="H-T-H motif" evidence="4">
    <location>
        <begin position="58"/>
        <end position="77"/>
    </location>
</feature>
<feature type="domain" description="HTH tetR-type" evidence="5">
    <location>
        <begin position="35"/>
        <end position="95"/>
    </location>
</feature>
<dbReference type="SUPFAM" id="SSF48498">
    <property type="entry name" value="Tetracyclin repressor-like, C-terminal domain"/>
    <property type="match status" value="1"/>
</dbReference>
<dbReference type="InterPro" id="IPR001647">
    <property type="entry name" value="HTH_TetR"/>
</dbReference>
<dbReference type="InterPro" id="IPR009057">
    <property type="entry name" value="Homeodomain-like_sf"/>
</dbReference>
<evidence type="ECO:0000256" key="1">
    <source>
        <dbReference type="ARBA" id="ARBA00023015"/>
    </source>
</evidence>
<evidence type="ECO:0000259" key="5">
    <source>
        <dbReference type="PROSITE" id="PS50977"/>
    </source>
</evidence>
<keyword evidence="1" id="KW-0805">Transcription regulation</keyword>
<dbReference type="InterPro" id="IPR036271">
    <property type="entry name" value="Tet_transcr_reg_TetR-rel_C_sf"/>
</dbReference>
<reference evidence="7" key="1">
    <citation type="journal article" date="2019" name="Int. J. Syst. Evol. Microbiol.">
        <title>The Global Catalogue of Microorganisms (GCM) 10K type strain sequencing project: providing services to taxonomists for standard genome sequencing and annotation.</title>
        <authorList>
            <consortium name="The Broad Institute Genomics Platform"/>
            <consortium name="The Broad Institute Genome Sequencing Center for Infectious Disease"/>
            <person name="Wu L."/>
            <person name="Ma J."/>
        </authorList>
    </citation>
    <scope>NUCLEOTIDE SEQUENCE [LARGE SCALE GENOMIC DNA]</scope>
    <source>
        <strain evidence="7">CGMCC 4.7680</strain>
    </source>
</reference>
<dbReference type="EMBL" id="BNAW01000001">
    <property type="protein sequence ID" value="GHF91184.1"/>
    <property type="molecule type" value="Genomic_DNA"/>
</dbReference>
<evidence type="ECO:0000256" key="2">
    <source>
        <dbReference type="ARBA" id="ARBA00023125"/>
    </source>
</evidence>
<sequence>MAGVRTQDNGDGDPRRAIELLWGVSAPPRRGPKPKLATADVVRAAVALADADGIDAVTIRRVAEQLGVSPMSLYTYVPGRAELLDLMIDHAHGELAAVDEGLGWRAALTAIAEDQWALLHRHPWLLQVPTSRSALGPHSFAKYERELRAIDGIGLDDVEMDAVVSLVTGLVRATARSSLDNARLVRATGMTDAQWWERAWPVLAGIPAADAAHYPISSRVGQVAGQAHNAAENPAHTFRFGLARVLDGIEALVTTRARQANRRSECQQ</sequence>
<dbReference type="PANTHER" id="PTHR30055:SF151">
    <property type="entry name" value="TRANSCRIPTIONAL REGULATORY PROTEIN"/>
    <property type="match status" value="1"/>
</dbReference>
<evidence type="ECO:0000313" key="7">
    <source>
        <dbReference type="Proteomes" id="UP000649955"/>
    </source>
</evidence>
<accession>A0ABQ3JWS6</accession>
<dbReference type="InterPro" id="IPR004111">
    <property type="entry name" value="Repressor_TetR_C"/>
</dbReference>
<keyword evidence="3" id="KW-0804">Transcription</keyword>
<name>A0ABQ3JWS6_9PSEU</name>
<dbReference type="Pfam" id="PF02909">
    <property type="entry name" value="TetR_C_1"/>
    <property type="match status" value="1"/>
</dbReference>
<dbReference type="RefSeq" id="WP_191306060.1">
    <property type="nucleotide sequence ID" value="NZ_BNAW01000001.1"/>
</dbReference>
<dbReference type="Gene3D" id="1.10.10.60">
    <property type="entry name" value="Homeodomain-like"/>
    <property type="match status" value="1"/>
</dbReference>
<dbReference type="PROSITE" id="PS50977">
    <property type="entry name" value="HTH_TETR_2"/>
    <property type="match status" value="1"/>
</dbReference>
<comment type="caution">
    <text evidence="6">The sequence shown here is derived from an EMBL/GenBank/DDBJ whole genome shotgun (WGS) entry which is preliminary data.</text>
</comment>
<dbReference type="Pfam" id="PF00440">
    <property type="entry name" value="TetR_N"/>
    <property type="match status" value="1"/>
</dbReference>
<organism evidence="6 7">
    <name type="scientific">Amycolatopsis bullii</name>
    <dbReference type="NCBI Taxonomy" id="941987"/>
    <lineage>
        <taxon>Bacteria</taxon>
        <taxon>Bacillati</taxon>
        <taxon>Actinomycetota</taxon>
        <taxon>Actinomycetes</taxon>
        <taxon>Pseudonocardiales</taxon>
        <taxon>Pseudonocardiaceae</taxon>
        <taxon>Amycolatopsis</taxon>
    </lineage>
</organism>
<proteinExistence type="predicted"/>
<gene>
    <name evidence="6" type="ORF">GCM10017567_01570</name>
</gene>
<protein>
    <submittedName>
        <fullName evidence="6">TetR family transcriptional regulator</fullName>
    </submittedName>
</protein>
<evidence type="ECO:0000256" key="4">
    <source>
        <dbReference type="PROSITE-ProRule" id="PRU00335"/>
    </source>
</evidence>
<keyword evidence="7" id="KW-1185">Reference proteome</keyword>
<dbReference type="SUPFAM" id="SSF46689">
    <property type="entry name" value="Homeodomain-like"/>
    <property type="match status" value="1"/>
</dbReference>
<evidence type="ECO:0000313" key="6">
    <source>
        <dbReference type="EMBL" id="GHF91184.1"/>
    </source>
</evidence>